<organism evidence="1 2">
    <name type="scientific">Laspinema palackyanum D2a</name>
    <dbReference type="NCBI Taxonomy" id="2953684"/>
    <lineage>
        <taxon>Bacteria</taxon>
        <taxon>Bacillati</taxon>
        <taxon>Cyanobacteriota</taxon>
        <taxon>Cyanophyceae</taxon>
        <taxon>Oscillatoriophycideae</taxon>
        <taxon>Oscillatoriales</taxon>
        <taxon>Laspinemataceae</taxon>
        <taxon>Laspinema</taxon>
        <taxon>Laspinema palackyanum</taxon>
    </lineage>
</organism>
<evidence type="ECO:0000313" key="2">
    <source>
        <dbReference type="Proteomes" id="UP001525890"/>
    </source>
</evidence>
<keyword evidence="2" id="KW-1185">Reference proteome</keyword>
<name>A0ABT2MJX5_9CYAN</name>
<accession>A0ABT2MJX5</accession>
<dbReference type="Proteomes" id="UP001525890">
    <property type="component" value="Unassembled WGS sequence"/>
</dbReference>
<reference evidence="1 2" key="1">
    <citation type="journal article" date="2022" name="Front. Microbiol.">
        <title>High genomic differentiation and limited gene flow indicate recent cryptic speciation within the genus Laspinema (cyanobacteria).</title>
        <authorList>
            <person name="Stanojkovic A."/>
            <person name="Skoupy S."/>
            <person name="Skaloud P."/>
            <person name="Dvorak P."/>
        </authorList>
    </citation>
    <scope>NUCLEOTIDE SEQUENCE [LARGE SCALE GENOMIC DNA]</scope>
    <source>
        <strain evidence="1 2">D2a</strain>
    </source>
</reference>
<gene>
    <name evidence="1" type="ORF">NG799_01720</name>
</gene>
<sequence>MNRTINFNGIRGEILESSPHGNYLVVALTDNVSVCVTKSNQFNWEESEDTKPFKAFVTYIGCQNHDQAELIKQWAIEQGVDFDTAKCEDEPRPSKRIRDTAKYPLELKIRGLSAQNVYAFVN</sequence>
<proteinExistence type="predicted"/>
<evidence type="ECO:0000313" key="1">
    <source>
        <dbReference type="EMBL" id="MCT7965049.1"/>
    </source>
</evidence>
<comment type="caution">
    <text evidence="1">The sequence shown here is derived from an EMBL/GenBank/DDBJ whole genome shotgun (WGS) entry which is preliminary data.</text>
</comment>
<dbReference type="RefSeq" id="WP_261235126.1">
    <property type="nucleotide sequence ID" value="NZ_JAMXFF010000002.1"/>
</dbReference>
<dbReference type="EMBL" id="JAMXFF010000002">
    <property type="protein sequence ID" value="MCT7965049.1"/>
    <property type="molecule type" value="Genomic_DNA"/>
</dbReference>
<protein>
    <submittedName>
        <fullName evidence="1">Uncharacterized protein</fullName>
    </submittedName>
</protein>